<evidence type="ECO:0000259" key="10">
    <source>
        <dbReference type="PROSITE" id="PS51837"/>
    </source>
</evidence>
<protein>
    <recommendedName>
        <fullName evidence="10">LITAF domain-containing protein</fullName>
    </recommendedName>
</protein>
<dbReference type="STRING" id="32507.ENSNBRP00000031575"/>
<evidence type="ECO:0000313" key="11">
    <source>
        <dbReference type="Ensembl" id="ENSNBRP00000031575.1"/>
    </source>
</evidence>
<dbReference type="GO" id="GO:0005634">
    <property type="term" value="C:nucleus"/>
    <property type="evidence" value="ECO:0007669"/>
    <property type="project" value="TreeGrafter"/>
</dbReference>
<keyword evidence="8" id="KW-0812">Transmembrane</keyword>
<dbReference type="GeneTree" id="ENSGT00940000155366"/>
<name>A0A3Q4I4U8_NEOBR</name>
<evidence type="ECO:0000313" key="12">
    <source>
        <dbReference type="Proteomes" id="UP000261580"/>
    </source>
</evidence>
<evidence type="ECO:0000256" key="1">
    <source>
        <dbReference type="ARBA" id="ARBA00004125"/>
    </source>
</evidence>
<dbReference type="SMART" id="SM00714">
    <property type="entry name" value="LITAF"/>
    <property type="match status" value="1"/>
</dbReference>
<keyword evidence="6" id="KW-0862">Zinc</keyword>
<evidence type="ECO:0000256" key="3">
    <source>
        <dbReference type="ARBA" id="ARBA00004630"/>
    </source>
</evidence>
<feature type="signal peptide" evidence="9">
    <location>
        <begin position="1"/>
        <end position="30"/>
    </location>
</feature>
<dbReference type="InterPro" id="IPR037519">
    <property type="entry name" value="LITAF_fam"/>
</dbReference>
<feature type="transmembrane region" description="Helical" evidence="8">
    <location>
        <begin position="95"/>
        <end position="116"/>
    </location>
</feature>
<reference evidence="11" key="2">
    <citation type="submission" date="2025-09" db="UniProtKB">
        <authorList>
            <consortium name="Ensembl"/>
        </authorList>
    </citation>
    <scope>IDENTIFICATION</scope>
</reference>
<keyword evidence="7 8" id="KW-0472">Membrane</keyword>
<reference evidence="11" key="1">
    <citation type="submission" date="2025-08" db="UniProtKB">
        <authorList>
            <consortium name="Ensembl"/>
        </authorList>
    </citation>
    <scope>IDENTIFICATION</scope>
</reference>
<dbReference type="PANTHER" id="PTHR23292:SF45">
    <property type="entry name" value="LIPOPOLYSACCHARIDE-INDUCED TUMOR NECROSIS FACTOR-ALPHA FACTOR HOMOLOG"/>
    <property type="match status" value="1"/>
</dbReference>
<proteinExistence type="inferred from homology"/>
<evidence type="ECO:0000256" key="5">
    <source>
        <dbReference type="ARBA" id="ARBA00022723"/>
    </source>
</evidence>
<dbReference type="GO" id="GO:0008270">
    <property type="term" value="F:zinc ion binding"/>
    <property type="evidence" value="ECO:0007669"/>
    <property type="project" value="TreeGrafter"/>
</dbReference>
<dbReference type="PANTHER" id="PTHR23292">
    <property type="entry name" value="LIPOPOLYSACCHARIDE-INDUCED TUMOR NECROSIS FACTOR-ALPHA FACTOR"/>
    <property type="match status" value="1"/>
</dbReference>
<accession>A0A3Q4I4U8</accession>
<feature type="chain" id="PRO_5018593149" description="LITAF domain-containing protein" evidence="9">
    <location>
        <begin position="31"/>
        <end position="141"/>
    </location>
</feature>
<dbReference type="OMA" id="KDVEHIC"/>
<dbReference type="AlphaFoldDB" id="A0A3Q4I4U8"/>
<feature type="transmembrane region" description="Helical" evidence="8">
    <location>
        <begin position="40"/>
        <end position="59"/>
    </location>
</feature>
<dbReference type="Proteomes" id="UP000261580">
    <property type="component" value="Unassembled WGS sequence"/>
</dbReference>
<comment type="similarity">
    <text evidence="4">Belongs to the CDIP1/LITAF family.</text>
</comment>
<feature type="domain" description="LITAF" evidence="10">
    <location>
        <begin position="57"/>
        <end position="140"/>
    </location>
</feature>
<dbReference type="Bgee" id="ENSNBRG00000023995">
    <property type="expression patterns" value="Expressed in zone of skin and 1 other cell type or tissue"/>
</dbReference>
<dbReference type="PROSITE" id="PS51837">
    <property type="entry name" value="LITAF"/>
    <property type="match status" value="1"/>
</dbReference>
<evidence type="ECO:0000256" key="6">
    <source>
        <dbReference type="ARBA" id="ARBA00022833"/>
    </source>
</evidence>
<dbReference type="GO" id="GO:0098574">
    <property type="term" value="C:cytoplasmic side of lysosomal membrane"/>
    <property type="evidence" value="ECO:0007669"/>
    <property type="project" value="TreeGrafter"/>
</dbReference>
<dbReference type="InterPro" id="IPR006629">
    <property type="entry name" value="LITAF"/>
</dbReference>
<evidence type="ECO:0000256" key="9">
    <source>
        <dbReference type="SAM" id="SignalP"/>
    </source>
</evidence>
<dbReference type="Pfam" id="PF10601">
    <property type="entry name" value="zf-LITAF-like"/>
    <property type="match status" value="1"/>
</dbReference>
<organism evidence="11 12">
    <name type="scientific">Neolamprologus brichardi</name>
    <name type="common">Fairy cichlid</name>
    <name type="synonym">Lamprologus brichardi</name>
    <dbReference type="NCBI Taxonomy" id="32507"/>
    <lineage>
        <taxon>Eukaryota</taxon>
        <taxon>Metazoa</taxon>
        <taxon>Chordata</taxon>
        <taxon>Craniata</taxon>
        <taxon>Vertebrata</taxon>
        <taxon>Euteleostomi</taxon>
        <taxon>Actinopterygii</taxon>
        <taxon>Neopterygii</taxon>
        <taxon>Teleostei</taxon>
        <taxon>Neoteleostei</taxon>
        <taxon>Acanthomorphata</taxon>
        <taxon>Ovalentaria</taxon>
        <taxon>Cichlomorphae</taxon>
        <taxon>Cichliformes</taxon>
        <taxon>Cichlidae</taxon>
        <taxon>African cichlids</taxon>
        <taxon>Pseudocrenilabrinae</taxon>
        <taxon>Lamprologini</taxon>
        <taxon>Neolamprologus</taxon>
    </lineage>
</organism>
<keyword evidence="12" id="KW-1185">Reference proteome</keyword>
<comment type="subcellular location">
    <subcellularLocation>
        <location evidence="1">Endosome membrane</location>
        <topology evidence="1">Peripheral membrane protein</topology>
        <orientation evidence="1">Cytoplasmic side</orientation>
    </subcellularLocation>
    <subcellularLocation>
        <location evidence="2">Late endosome membrane</location>
    </subcellularLocation>
    <subcellularLocation>
        <location evidence="3">Lysosome membrane</location>
        <topology evidence="3">Peripheral membrane protein</topology>
        <orientation evidence="3">Cytoplasmic side</orientation>
    </subcellularLocation>
</comment>
<keyword evidence="8" id="KW-1133">Transmembrane helix</keyword>
<evidence type="ECO:0000256" key="7">
    <source>
        <dbReference type="ARBA" id="ARBA00023136"/>
    </source>
</evidence>
<keyword evidence="5" id="KW-0479">Metal-binding</keyword>
<evidence type="ECO:0000256" key="4">
    <source>
        <dbReference type="ARBA" id="ARBA00005975"/>
    </source>
</evidence>
<dbReference type="Ensembl" id="ENSNBRT00000032373.1">
    <property type="protein sequence ID" value="ENSNBRP00000031575.1"/>
    <property type="gene ID" value="ENSNBRG00000023995.1"/>
</dbReference>
<evidence type="ECO:0000256" key="8">
    <source>
        <dbReference type="SAM" id="Phobius"/>
    </source>
</evidence>
<dbReference type="GO" id="GO:0098560">
    <property type="term" value="C:cytoplasmic side of late endosome membrane"/>
    <property type="evidence" value="ECO:0007669"/>
    <property type="project" value="TreeGrafter"/>
</dbReference>
<sequence>MMKWLPLRSLGCFLCGVCMLSLCLHGLSLGTPATSHSPKIYVGTIFIIFGCVLLFLAVNQVVVVENLPKCAPGQMLCPYCHTNVVTRIEYKIGTYTWLVCGLLAVFLCWPCCFIPFCVNDCKDVEHSCPSCNGIIHVHRRM</sequence>
<evidence type="ECO:0000256" key="2">
    <source>
        <dbReference type="ARBA" id="ARBA00004414"/>
    </source>
</evidence>
<keyword evidence="9" id="KW-0732">Signal</keyword>